<dbReference type="GeneID" id="19202663"/>
<proteinExistence type="predicted"/>
<keyword evidence="2" id="KW-1185">Reference proteome</keyword>
<sequence length="92" mass="10704">MPPSEEQQQHKEAEAALNAFVDKDLNARYTFDGERGQPQSEICRESRNQRECIALQMYSTKMFEVMQKRGFYCALPMDPNRTHMVCTKIPDS</sequence>
<dbReference type="KEGG" id="cput:CONPUDRAFT_150216"/>
<gene>
    <name evidence="1" type="ORF">CONPUDRAFT_150216</name>
</gene>
<comment type="caution">
    <text evidence="1">The sequence shown here is derived from an EMBL/GenBank/DDBJ whole genome shotgun (WGS) entry which is preliminary data.</text>
</comment>
<reference evidence="2" key="1">
    <citation type="journal article" date="2012" name="Science">
        <title>The Paleozoic origin of enzymatic lignin decomposition reconstructed from 31 fungal genomes.</title>
        <authorList>
            <person name="Floudas D."/>
            <person name="Binder M."/>
            <person name="Riley R."/>
            <person name="Barry K."/>
            <person name="Blanchette R.A."/>
            <person name="Henrissat B."/>
            <person name="Martinez A.T."/>
            <person name="Otillar R."/>
            <person name="Spatafora J.W."/>
            <person name="Yadav J.S."/>
            <person name="Aerts A."/>
            <person name="Benoit I."/>
            <person name="Boyd A."/>
            <person name="Carlson A."/>
            <person name="Copeland A."/>
            <person name="Coutinho P.M."/>
            <person name="de Vries R.P."/>
            <person name="Ferreira P."/>
            <person name="Findley K."/>
            <person name="Foster B."/>
            <person name="Gaskell J."/>
            <person name="Glotzer D."/>
            <person name="Gorecki P."/>
            <person name="Heitman J."/>
            <person name="Hesse C."/>
            <person name="Hori C."/>
            <person name="Igarashi K."/>
            <person name="Jurgens J.A."/>
            <person name="Kallen N."/>
            <person name="Kersten P."/>
            <person name="Kohler A."/>
            <person name="Kuees U."/>
            <person name="Kumar T.K.A."/>
            <person name="Kuo A."/>
            <person name="LaButti K."/>
            <person name="Larrondo L.F."/>
            <person name="Lindquist E."/>
            <person name="Ling A."/>
            <person name="Lombard V."/>
            <person name="Lucas S."/>
            <person name="Lundell T."/>
            <person name="Martin R."/>
            <person name="McLaughlin D.J."/>
            <person name="Morgenstern I."/>
            <person name="Morin E."/>
            <person name="Murat C."/>
            <person name="Nagy L.G."/>
            <person name="Nolan M."/>
            <person name="Ohm R.A."/>
            <person name="Patyshakuliyeva A."/>
            <person name="Rokas A."/>
            <person name="Ruiz-Duenas F.J."/>
            <person name="Sabat G."/>
            <person name="Salamov A."/>
            <person name="Samejima M."/>
            <person name="Schmutz J."/>
            <person name="Slot J.C."/>
            <person name="St John F."/>
            <person name="Stenlid J."/>
            <person name="Sun H."/>
            <person name="Sun S."/>
            <person name="Syed K."/>
            <person name="Tsang A."/>
            <person name="Wiebenga A."/>
            <person name="Young D."/>
            <person name="Pisabarro A."/>
            <person name="Eastwood D.C."/>
            <person name="Martin F."/>
            <person name="Cullen D."/>
            <person name="Grigoriev I.V."/>
            <person name="Hibbett D.S."/>
        </authorList>
    </citation>
    <scope>NUCLEOTIDE SEQUENCE [LARGE SCALE GENOMIC DNA]</scope>
    <source>
        <strain evidence="2">RWD-64-598 SS2</strain>
    </source>
</reference>
<dbReference type="AlphaFoldDB" id="A0A5M3N2Z9"/>
<dbReference type="OMA" id="FQAMQDQ"/>
<name>A0A5M3N2Z9_CONPW</name>
<protein>
    <submittedName>
        <fullName evidence="1">Uncharacterized protein</fullName>
    </submittedName>
</protein>
<dbReference type="Proteomes" id="UP000053558">
    <property type="component" value="Unassembled WGS sequence"/>
</dbReference>
<evidence type="ECO:0000313" key="1">
    <source>
        <dbReference type="EMBL" id="EIW85404.1"/>
    </source>
</evidence>
<dbReference type="EMBL" id="JH711574">
    <property type="protein sequence ID" value="EIW85404.1"/>
    <property type="molecule type" value="Genomic_DNA"/>
</dbReference>
<dbReference type="RefSeq" id="XP_007764903.1">
    <property type="nucleotide sequence ID" value="XM_007766713.1"/>
</dbReference>
<organism evidence="1 2">
    <name type="scientific">Coniophora puteana (strain RWD-64-598)</name>
    <name type="common">Brown rot fungus</name>
    <dbReference type="NCBI Taxonomy" id="741705"/>
    <lineage>
        <taxon>Eukaryota</taxon>
        <taxon>Fungi</taxon>
        <taxon>Dikarya</taxon>
        <taxon>Basidiomycota</taxon>
        <taxon>Agaricomycotina</taxon>
        <taxon>Agaricomycetes</taxon>
        <taxon>Agaricomycetidae</taxon>
        <taxon>Boletales</taxon>
        <taxon>Coniophorineae</taxon>
        <taxon>Coniophoraceae</taxon>
        <taxon>Coniophora</taxon>
    </lineage>
</organism>
<dbReference type="OrthoDB" id="5277092at2759"/>
<accession>A0A5M3N2Z9</accession>
<evidence type="ECO:0000313" key="2">
    <source>
        <dbReference type="Proteomes" id="UP000053558"/>
    </source>
</evidence>